<keyword evidence="2" id="KW-0472">Membrane</keyword>
<accession>A0A0D1WVC4</accession>
<feature type="domain" description="Tag1-like fourth Ig-like" evidence="4">
    <location>
        <begin position="547"/>
        <end position="657"/>
    </location>
</feature>
<feature type="region of interest" description="Disordered" evidence="1">
    <location>
        <begin position="1"/>
        <end position="45"/>
    </location>
</feature>
<evidence type="ECO:0000256" key="2">
    <source>
        <dbReference type="SAM" id="Phobius"/>
    </source>
</evidence>
<feature type="transmembrane region" description="Helical" evidence="2">
    <location>
        <begin position="54"/>
        <end position="73"/>
    </location>
</feature>
<keyword evidence="2" id="KW-1133">Transmembrane helix</keyword>
<sequence>MSRENSLQSSERTPLLSNHDESDANHVDQPNGAASISDSLDAPQDKKRKRWPTAIALTILCIAVVLGCFGLALPSVIEEYAKEAVVLEPTNLSIDSFTELGIRARLQGDLYMDAARVKNKATRDLGRFGTWIAREVQSGETQVNVYLPQYDNILLGTATIPPVKINIRNQHSNHIDILADVEPGDIDGARRIAKDFIDGKLKELSVEAVATVPVRSGLIRLGKQTVTQTMKFAGDSVPNVPKIDFQRLRIAEYGMPGHPEGVKAQASVSAMNTFPIKFDVPPLSFDVLLPDCDDDYLLFGTTKTEVVHILPKQNITADVVGLVRQLPTSLTSACPGTKTSPLDSLIGDYLAGRNTTVYIRGGEQDQNTPEWIGNILRDTTLPFTLPGHPFDNLIKNFSMANVHFSLPEPGTDSRPRLSAVIQVLVGLPKEMNVNLDVDKVRADGDVFYEGELMGKLDLREWQASNATKIDNDLLIQSIVKDAPLEIADNGVFSKVVQKIIWGKGAKLSVHASVDVNSFTALGEFVVRKIPAKGDIFIKPLSKAGDFKMPDITGMEVVDTSENSLTLQATVNMTNPTDYSATIPFSNVSTWVNGTRVGWAWISNMNIVPGPNEIVARASWEVGSIGREWLSQFISGYNTSLTVKTHAGTIAPLPDPGLEMTVPTPHMFGKFLRETTMHIFSSTATFLLVSPFAMYVTSIAATAFYNGSEIGTIDWDYPFAIEAGENISPRLPVAWGSNAIGTVRDALGGTLKLDAKADAGVRIGHWQEQICMPAKMKSLNTQLQKRGLEMVEESYDANLGPVYTINAMKPGVTNSDVAYKLYYIGETAKWSASRRKAIEKASHRIVAREAELKTESSEGE</sequence>
<dbReference type="PANTHER" id="PTHR35895:SF3">
    <property type="entry name" value="PRE-RRNA PROCESSING PROTEIN"/>
    <property type="match status" value="1"/>
</dbReference>
<protein>
    <submittedName>
        <fullName evidence="6">Uncharacterized protein</fullName>
    </submittedName>
</protein>
<proteinExistence type="predicted"/>
<dbReference type="Pfam" id="PF26153">
    <property type="entry name" value="LEA-2L_5"/>
    <property type="match status" value="1"/>
</dbReference>
<dbReference type="OrthoDB" id="5596576at2759"/>
<gene>
    <name evidence="6" type="ORF">PV11_06677</name>
</gene>
<evidence type="ECO:0000256" key="1">
    <source>
        <dbReference type="SAM" id="MobiDB-lite"/>
    </source>
</evidence>
<evidence type="ECO:0000313" key="7">
    <source>
        <dbReference type="Proteomes" id="UP000053599"/>
    </source>
</evidence>
<evidence type="ECO:0000313" key="6">
    <source>
        <dbReference type="EMBL" id="KIV79091.1"/>
    </source>
</evidence>
<feature type="compositionally biased region" description="Polar residues" evidence="1">
    <location>
        <begin position="1"/>
        <end position="16"/>
    </location>
</feature>
<dbReference type="Pfam" id="PF26150">
    <property type="entry name" value="LEA-2_4"/>
    <property type="match status" value="1"/>
</dbReference>
<name>A0A0D1WVC4_9EURO</name>
<dbReference type="InterPro" id="IPR055011">
    <property type="entry name" value="Tag1_C"/>
</dbReference>
<dbReference type="HOGENOM" id="CLU_006918_0_0_1"/>
<dbReference type="Pfam" id="PF26174">
    <property type="entry name" value="LEA-2_1"/>
    <property type="match status" value="1"/>
</dbReference>
<dbReference type="Proteomes" id="UP000053599">
    <property type="component" value="Unassembled WGS sequence"/>
</dbReference>
<evidence type="ECO:0000259" key="4">
    <source>
        <dbReference type="Pfam" id="PF26150"/>
    </source>
</evidence>
<dbReference type="EMBL" id="KN846953">
    <property type="protein sequence ID" value="KIV79091.1"/>
    <property type="molecule type" value="Genomic_DNA"/>
</dbReference>
<dbReference type="InterPro" id="IPR059065">
    <property type="entry name" value="Ig_Tag1-like_4th"/>
</dbReference>
<dbReference type="Pfam" id="PF22786">
    <property type="entry name" value="Tag1_C"/>
    <property type="match status" value="1"/>
</dbReference>
<feature type="domain" description="Tag1 C-terminal" evidence="3">
    <location>
        <begin position="431"/>
        <end position="538"/>
    </location>
</feature>
<dbReference type="PANTHER" id="PTHR35895">
    <property type="entry name" value="CHROMOSOME 16, WHOLE GENOME SHOTGUN SEQUENCE"/>
    <property type="match status" value="1"/>
</dbReference>
<dbReference type="AlphaFoldDB" id="A0A0D1WVC4"/>
<dbReference type="InterPro" id="IPR059066">
    <property type="entry name" value="Ig_Tag1-like_5th"/>
</dbReference>
<dbReference type="InterPro" id="IPR046368">
    <property type="entry name" value="Tag1"/>
</dbReference>
<evidence type="ECO:0000259" key="3">
    <source>
        <dbReference type="Pfam" id="PF22786"/>
    </source>
</evidence>
<feature type="domain" description="Tag1-like fifth Ig-like" evidence="5">
    <location>
        <begin position="668"/>
        <end position="769"/>
    </location>
</feature>
<reference evidence="6 7" key="1">
    <citation type="submission" date="2015-01" db="EMBL/GenBank/DDBJ databases">
        <title>The Genome Sequence of Exophiala sideris CBS121828.</title>
        <authorList>
            <consortium name="The Broad Institute Genomics Platform"/>
            <person name="Cuomo C."/>
            <person name="de Hoog S."/>
            <person name="Gorbushina A."/>
            <person name="Stielow B."/>
            <person name="Teixiera M."/>
            <person name="Abouelleil A."/>
            <person name="Chapman S.B."/>
            <person name="Priest M."/>
            <person name="Young S.K."/>
            <person name="Wortman J."/>
            <person name="Nusbaum C."/>
            <person name="Birren B."/>
        </authorList>
    </citation>
    <scope>NUCLEOTIDE SEQUENCE [LARGE SCALE GENOMIC DNA]</scope>
    <source>
        <strain evidence="6 7">CBS 121828</strain>
    </source>
</reference>
<organism evidence="6 7">
    <name type="scientific">Exophiala sideris</name>
    <dbReference type="NCBI Taxonomy" id="1016849"/>
    <lineage>
        <taxon>Eukaryota</taxon>
        <taxon>Fungi</taxon>
        <taxon>Dikarya</taxon>
        <taxon>Ascomycota</taxon>
        <taxon>Pezizomycotina</taxon>
        <taxon>Eurotiomycetes</taxon>
        <taxon>Chaetothyriomycetidae</taxon>
        <taxon>Chaetothyriales</taxon>
        <taxon>Herpotrichiellaceae</taxon>
        <taxon>Exophiala</taxon>
    </lineage>
</organism>
<keyword evidence="2" id="KW-0812">Transmembrane</keyword>
<dbReference type="GO" id="GO:0000329">
    <property type="term" value="C:fungal-type vacuole membrane"/>
    <property type="evidence" value="ECO:0007669"/>
    <property type="project" value="InterPro"/>
</dbReference>
<evidence type="ECO:0000259" key="5">
    <source>
        <dbReference type="Pfam" id="PF26153"/>
    </source>
</evidence>